<dbReference type="InterPro" id="IPR001867">
    <property type="entry name" value="OmpR/PhoB-type_DNA-bd"/>
</dbReference>
<sequence length="339" mass="36195">MSGTRVLVRASDAGIAATGRPGGAREGAAARSAVRFEVLGSLRVRGAAGPVRLGTPKTRGLLAALLCGANRPVALETLVDALWGEEPPKSATKNVQSYVHRLRRALGDPDRIVRTGPGYLLRVRPGELDAHAFERLVREGGAAARRGDDARAERLLRDAAAAWRGEDAYAGVPDVPLVRAEARRLAEARLAALRDRIDAELRLGRHAALVPELSALTARHPLREELWARLMTALYRSGRQADALRAFGDARRALAEEAGLDPGPGLRDLQRAILAGDPALAPPVRPAEVLERFIRALDADLPAEDAERAALCHSILAGRRLIAALDDAAGELLRALGSR</sequence>
<dbReference type="SUPFAM" id="SSF46894">
    <property type="entry name" value="C-terminal effector domain of the bipartite response regulators"/>
    <property type="match status" value="1"/>
</dbReference>
<keyword evidence="3 5" id="KW-0238">DNA-binding</keyword>
<dbReference type="Proteomes" id="UP000666915">
    <property type="component" value="Unassembled WGS sequence"/>
</dbReference>
<proteinExistence type="inferred from homology"/>
<keyword evidence="2" id="KW-0805">Transcription regulation</keyword>
<dbReference type="InterPro" id="IPR011990">
    <property type="entry name" value="TPR-like_helical_dom_sf"/>
</dbReference>
<gene>
    <name evidence="7" type="ORF">J4557_31975</name>
</gene>
<evidence type="ECO:0000313" key="8">
    <source>
        <dbReference type="Proteomes" id="UP000666915"/>
    </source>
</evidence>
<evidence type="ECO:0000256" key="1">
    <source>
        <dbReference type="ARBA" id="ARBA00005820"/>
    </source>
</evidence>
<dbReference type="SUPFAM" id="SSF48452">
    <property type="entry name" value="TPR-like"/>
    <property type="match status" value="1"/>
</dbReference>
<organism evidence="7 8">
    <name type="scientific">Actinomadura nitritigenes</name>
    <dbReference type="NCBI Taxonomy" id="134602"/>
    <lineage>
        <taxon>Bacteria</taxon>
        <taxon>Bacillati</taxon>
        <taxon>Actinomycetota</taxon>
        <taxon>Actinomycetes</taxon>
        <taxon>Streptosporangiales</taxon>
        <taxon>Thermomonosporaceae</taxon>
        <taxon>Actinomadura</taxon>
    </lineage>
</organism>
<evidence type="ECO:0000256" key="3">
    <source>
        <dbReference type="ARBA" id="ARBA00023125"/>
    </source>
</evidence>
<evidence type="ECO:0000256" key="5">
    <source>
        <dbReference type="PROSITE-ProRule" id="PRU01091"/>
    </source>
</evidence>
<dbReference type="SMART" id="SM00862">
    <property type="entry name" value="Trans_reg_C"/>
    <property type="match status" value="1"/>
</dbReference>
<evidence type="ECO:0000256" key="2">
    <source>
        <dbReference type="ARBA" id="ARBA00023015"/>
    </source>
</evidence>
<name>A0ABS3R7F5_9ACTN</name>
<dbReference type="PROSITE" id="PS51755">
    <property type="entry name" value="OMPR_PHOB"/>
    <property type="match status" value="1"/>
</dbReference>
<feature type="domain" description="OmpR/PhoB-type" evidence="6">
    <location>
        <begin position="26"/>
        <end position="123"/>
    </location>
</feature>
<dbReference type="SMART" id="SM01043">
    <property type="entry name" value="BTAD"/>
    <property type="match status" value="1"/>
</dbReference>
<comment type="similarity">
    <text evidence="1">Belongs to the AfsR/DnrI/RedD regulatory family.</text>
</comment>
<dbReference type="Gene3D" id="1.10.10.10">
    <property type="entry name" value="Winged helix-like DNA-binding domain superfamily/Winged helix DNA-binding domain"/>
    <property type="match status" value="1"/>
</dbReference>
<keyword evidence="4" id="KW-0804">Transcription</keyword>
<dbReference type="InterPro" id="IPR005158">
    <property type="entry name" value="BTAD"/>
</dbReference>
<dbReference type="PANTHER" id="PTHR35807">
    <property type="entry name" value="TRANSCRIPTIONAL REGULATOR REDD-RELATED"/>
    <property type="match status" value="1"/>
</dbReference>
<dbReference type="Gene3D" id="1.25.40.10">
    <property type="entry name" value="Tetratricopeptide repeat domain"/>
    <property type="match status" value="1"/>
</dbReference>
<dbReference type="InterPro" id="IPR036388">
    <property type="entry name" value="WH-like_DNA-bd_sf"/>
</dbReference>
<feature type="DNA-binding region" description="OmpR/PhoB-type" evidence="5">
    <location>
        <begin position="26"/>
        <end position="123"/>
    </location>
</feature>
<keyword evidence="8" id="KW-1185">Reference proteome</keyword>
<dbReference type="InterPro" id="IPR016032">
    <property type="entry name" value="Sig_transdc_resp-reg_C-effctor"/>
</dbReference>
<evidence type="ECO:0000256" key="4">
    <source>
        <dbReference type="ARBA" id="ARBA00023163"/>
    </source>
</evidence>
<accession>A0ABS3R7F5</accession>
<dbReference type="CDD" id="cd15831">
    <property type="entry name" value="BTAD"/>
    <property type="match status" value="1"/>
</dbReference>
<comment type="caution">
    <text evidence="7">The sequence shown here is derived from an EMBL/GenBank/DDBJ whole genome shotgun (WGS) entry which is preliminary data.</text>
</comment>
<dbReference type="PANTHER" id="PTHR35807:SF1">
    <property type="entry name" value="TRANSCRIPTIONAL REGULATOR REDD"/>
    <property type="match status" value="1"/>
</dbReference>
<evidence type="ECO:0000259" key="6">
    <source>
        <dbReference type="PROSITE" id="PS51755"/>
    </source>
</evidence>
<dbReference type="InterPro" id="IPR051677">
    <property type="entry name" value="AfsR-DnrI-RedD_regulator"/>
</dbReference>
<protein>
    <submittedName>
        <fullName evidence="7">AfsR/SARP family transcriptional regulator</fullName>
    </submittedName>
</protein>
<dbReference type="RefSeq" id="WP_208270488.1">
    <property type="nucleotide sequence ID" value="NZ_BAAAGM010000066.1"/>
</dbReference>
<dbReference type="Pfam" id="PF00486">
    <property type="entry name" value="Trans_reg_C"/>
    <property type="match status" value="1"/>
</dbReference>
<reference evidence="7 8" key="1">
    <citation type="submission" date="2021-03" db="EMBL/GenBank/DDBJ databases">
        <authorList>
            <person name="Kanchanasin P."/>
            <person name="Saeng-In P."/>
            <person name="Phongsopitanun W."/>
            <person name="Yuki M."/>
            <person name="Kudo T."/>
            <person name="Ohkuma M."/>
            <person name="Tanasupawat S."/>
        </authorList>
    </citation>
    <scope>NUCLEOTIDE SEQUENCE [LARGE SCALE GENOMIC DNA]</scope>
    <source>
        <strain evidence="7 8">L46</strain>
    </source>
</reference>
<evidence type="ECO:0000313" key="7">
    <source>
        <dbReference type="EMBL" id="MBO2442154.1"/>
    </source>
</evidence>
<dbReference type="EMBL" id="JAGEOK010000023">
    <property type="protein sequence ID" value="MBO2442154.1"/>
    <property type="molecule type" value="Genomic_DNA"/>
</dbReference>
<dbReference type="Pfam" id="PF03704">
    <property type="entry name" value="BTAD"/>
    <property type="match status" value="1"/>
</dbReference>